<dbReference type="EMBL" id="CAWYQH010000152">
    <property type="protein sequence ID" value="CAK8696233.1"/>
    <property type="molecule type" value="Genomic_DNA"/>
</dbReference>
<keyword evidence="1" id="KW-0812">Transmembrane</keyword>
<evidence type="ECO:0000256" key="1">
    <source>
        <dbReference type="SAM" id="Phobius"/>
    </source>
</evidence>
<accession>A0ABP0GWW5</accession>
<gene>
    <name evidence="2" type="ORF">CVLEPA_LOCUS29402</name>
</gene>
<organism evidence="2 3">
    <name type="scientific">Clavelina lepadiformis</name>
    <name type="common">Light-bulb sea squirt</name>
    <name type="synonym">Ascidia lepadiformis</name>
    <dbReference type="NCBI Taxonomy" id="159417"/>
    <lineage>
        <taxon>Eukaryota</taxon>
        <taxon>Metazoa</taxon>
        <taxon>Chordata</taxon>
        <taxon>Tunicata</taxon>
        <taxon>Ascidiacea</taxon>
        <taxon>Aplousobranchia</taxon>
        <taxon>Clavelinidae</taxon>
        <taxon>Clavelina</taxon>
    </lineage>
</organism>
<evidence type="ECO:0000313" key="3">
    <source>
        <dbReference type="Proteomes" id="UP001642483"/>
    </source>
</evidence>
<reference evidence="2 3" key="1">
    <citation type="submission" date="2024-02" db="EMBL/GenBank/DDBJ databases">
        <authorList>
            <person name="Daric V."/>
            <person name="Darras S."/>
        </authorList>
    </citation>
    <scope>NUCLEOTIDE SEQUENCE [LARGE SCALE GENOMIC DNA]</scope>
</reference>
<dbReference type="Proteomes" id="UP001642483">
    <property type="component" value="Unassembled WGS sequence"/>
</dbReference>
<keyword evidence="3" id="KW-1185">Reference proteome</keyword>
<keyword evidence="1" id="KW-1133">Transmembrane helix</keyword>
<feature type="transmembrane region" description="Helical" evidence="1">
    <location>
        <begin position="231"/>
        <end position="249"/>
    </location>
</feature>
<name>A0ABP0GWW5_CLALP</name>
<sequence>MTAGKENTTIQKNWEMINNLIELSSMHRIIAASTSGTYCRQEGNWLNLQRRMLSLQNQILEQAFNITKWLLPALKKLQEHGDKNDLKPALVRQWSNFTCGLESFQEDLKKIFYLHVAFSEQTKPAGWEMIRTGLHVPVDACGKISGEINQLSVEPESTSTFMADSIEKVAMILQALQNGSPSSRCSHTAVQAWTIENYSSIHAEQHTSKIDLSKKLKLSECLTSLSLQGRIAVVMLIVTLVAILSWKLFY</sequence>
<comment type="caution">
    <text evidence="2">The sequence shown here is derived from an EMBL/GenBank/DDBJ whole genome shotgun (WGS) entry which is preliminary data.</text>
</comment>
<evidence type="ECO:0000313" key="2">
    <source>
        <dbReference type="EMBL" id="CAK8696233.1"/>
    </source>
</evidence>
<proteinExistence type="predicted"/>
<keyword evidence="1" id="KW-0472">Membrane</keyword>
<protein>
    <submittedName>
        <fullName evidence="2">Uncharacterized protein</fullName>
    </submittedName>
</protein>